<evidence type="ECO:0000313" key="2">
    <source>
        <dbReference type="EMBL" id="GFU43552.1"/>
    </source>
</evidence>
<organism evidence="2 3">
    <name type="scientific">Nephila pilipes</name>
    <name type="common">Giant wood spider</name>
    <name type="synonym">Nephila maculata</name>
    <dbReference type="NCBI Taxonomy" id="299642"/>
    <lineage>
        <taxon>Eukaryota</taxon>
        <taxon>Metazoa</taxon>
        <taxon>Ecdysozoa</taxon>
        <taxon>Arthropoda</taxon>
        <taxon>Chelicerata</taxon>
        <taxon>Arachnida</taxon>
        <taxon>Araneae</taxon>
        <taxon>Araneomorphae</taxon>
        <taxon>Entelegynae</taxon>
        <taxon>Araneoidea</taxon>
        <taxon>Nephilidae</taxon>
        <taxon>Nephila</taxon>
    </lineage>
</organism>
<proteinExistence type="predicted"/>
<keyword evidence="3" id="KW-1185">Reference proteome</keyword>
<evidence type="ECO:0000313" key="3">
    <source>
        <dbReference type="Proteomes" id="UP000887013"/>
    </source>
</evidence>
<evidence type="ECO:0000256" key="1">
    <source>
        <dbReference type="SAM" id="MobiDB-lite"/>
    </source>
</evidence>
<comment type="caution">
    <text evidence="2">The sequence shown here is derived from an EMBL/GenBank/DDBJ whole genome shotgun (WGS) entry which is preliminary data.</text>
</comment>
<feature type="region of interest" description="Disordered" evidence="1">
    <location>
        <begin position="1"/>
        <end position="45"/>
    </location>
</feature>
<dbReference type="AlphaFoldDB" id="A0A8X6R2J1"/>
<feature type="compositionally biased region" description="Basic and acidic residues" evidence="1">
    <location>
        <begin position="21"/>
        <end position="40"/>
    </location>
</feature>
<dbReference type="EMBL" id="BMAW01132438">
    <property type="protein sequence ID" value="GFU43552.1"/>
    <property type="molecule type" value="Genomic_DNA"/>
</dbReference>
<dbReference type="Proteomes" id="UP000887013">
    <property type="component" value="Unassembled WGS sequence"/>
</dbReference>
<reference evidence="2" key="1">
    <citation type="submission" date="2020-08" db="EMBL/GenBank/DDBJ databases">
        <title>Multicomponent nature underlies the extraordinary mechanical properties of spider dragline silk.</title>
        <authorList>
            <person name="Kono N."/>
            <person name="Nakamura H."/>
            <person name="Mori M."/>
            <person name="Yoshida Y."/>
            <person name="Ohtoshi R."/>
            <person name="Malay A.D."/>
            <person name="Moran D.A.P."/>
            <person name="Tomita M."/>
            <person name="Numata K."/>
            <person name="Arakawa K."/>
        </authorList>
    </citation>
    <scope>NUCLEOTIDE SEQUENCE</scope>
</reference>
<name>A0A8X6R2J1_NEPPI</name>
<protein>
    <submittedName>
        <fullName evidence="2">Uncharacterized protein</fullName>
    </submittedName>
</protein>
<gene>
    <name evidence="2" type="ORF">NPIL_603121</name>
</gene>
<accession>A0A8X6R2J1</accession>
<sequence>MPDLVENANEVTQPPKSAAQLKKEAKKKEKLEKFKQKQEKIQSQNVDKTSVNNLILLDQGTKTTNLYSMILTE</sequence>